<dbReference type="SUPFAM" id="SSF75471">
    <property type="entry name" value="YhbY-like"/>
    <property type="match status" value="1"/>
</dbReference>
<dbReference type="GO" id="GO:0004674">
    <property type="term" value="F:protein serine/threonine kinase activity"/>
    <property type="evidence" value="ECO:0007669"/>
    <property type="project" value="UniProtKB-KW"/>
</dbReference>
<dbReference type="InterPro" id="IPR001245">
    <property type="entry name" value="Ser-Thr/Tyr_kinase_cat_dom"/>
</dbReference>
<feature type="binding site" evidence="10">
    <location>
        <position position="49"/>
    </location>
    <ligand>
        <name>ATP</name>
        <dbReference type="ChEBI" id="CHEBI:30616"/>
    </ligand>
</feature>
<keyword evidence="16" id="KW-1185">Reference proteome</keyword>
<feature type="compositionally biased region" description="Polar residues" evidence="12">
    <location>
        <begin position="691"/>
        <end position="701"/>
    </location>
</feature>
<dbReference type="Pfam" id="PF07714">
    <property type="entry name" value="PK_Tyr_Ser-Thr"/>
    <property type="match status" value="1"/>
</dbReference>
<dbReference type="GO" id="GO:0005524">
    <property type="term" value="F:ATP binding"/>
    <property type="evidence" value="ECO:0007669"/>
    <property type="project" value="UniProtKB-UniRule"/>
</dbReference>
<feature type="coiled-coil region" evidence="11">
    <location>
        <begin position="626"/>
        <end position="653"/>
    </location>
</feature>
<evidence type="ECO:0000313" key="15">
    <source>
        <dbReference type="EMBL" id="KAH6830502.1"/>
    </source>
</evidence>
<feature type="compositionally biased region" description="Acidic residues" evidence="12">
    <location>
        <begin position="862"/>
        <end position="876"/>
    </location>
</feature>
<evidence type="ECO:0000256" key="4">
    <source>
        <dbReference type="ARBA" id="ARBA00022777"/>
    </source>
</evidence>
<accession>A0AAD4P997</accession>
<dbReference type="Gene3D" id="1.10.510.10">
    <property type="entry name" value="Transferase(Phosphotransferase) domain 1"/>
    <property type="match status" value="1"/>
</dbReference>
<dbReference type="CDD" id="cd13999">
    <property type="entry name" value="STKc_MAP3K-like"/>
    <property type="match status" value="1"/>
</dbReference>
<evidence type="ECO:0000256" key="12">
    <source>
        <dbReference type="SAM" id="MobiDB-lite"/>
    </source>
</evidence>
<dbReference type="InterPro" id="IPR008271">
    <property type="entry name" value="Ser/Thr_kinase_AS"/>
</dbReference>
<dbReference type="AlphaFoldDB" id="A0AAD4P997"/>
<evidence type="ECO:0000256" key="11">
    <source>
        <dbReference type="SAM" id="Coils"/>
    </source>
</evidence>
<organism evidence="15 16">
    <name type="scientific">Perilla frutescens var. hirtella</name>
    <name type="common">Perilla citriodora</name>
    <name type="synonym">Perilla setoyensis</name>
    <dbReference type="NCBI Taxonomy" id="608512"/>
    <lineage>
        <taxon>Eukaryota</taxon>
        <taxon>Viridiplantae</taxon>
        <taxon>Streptophyta</taxon>
        <taxon>Embryophyta</taxon>
        <taxon>Tracheophyta</taxon>
        <taxon>Spermatophyta</taxon>
        <taxon>Magnoliopsida</taxon>
        <taxon>eudicotyledons</taxon>
        <taxon>Gunneridae</taxon>
        <taxon>Pentapetalae</taxon>
        <taxon>asterids</taxon>
        <taxon>lamiids</taxon>
        <taxon>Lamiales</taxon>
        <taxon>Lamiaceae</taxon>
        <taxon>Nepetoideae</taxon>
        <taxon>Elsholtzieae</taxon>
        <taxon>Perilla</taxon>
    </lineage>
</organism>
<feature type="region of interest" description="Disordered" evidence="12">
    <location>
        <begin position="690"/>
        <end position="710"/>
    </location>
</feature>
<feature type="compositionally biased region" description="Basic and acidic residues" evidence="12">
    <location>
        <begin position="946"/>
        <end position="958"/>
    </location>
</feature>
<dbReference type="PROSITE" id="PS00107">
    <property type="entry name" value="PROTEIN_KINASE_ATP"/>
    <property type="match status" value="1"/>
</dbReference>
<evidence type="ECO:0000256" key="3">
    <source>
        <dbReference type="ARBA" id="ARBA00022741"/>
    </source>
</evidence>
<keyword evidence="2" id="KW-0808">Transferase</keyword>
<gene>
    <name evidence="15" type="ORF">C2S53_009519</name>
</gene>
<evidence type="ECO:0000256" key="9">
    <source>
        <dbReference type="PROSITE-ProRule" id="PRU00626"/>
    </source>
</evidence>
<comment type="caution">
    <text evidence="15">The sequence shown here is derived from an EMBL/GenBank/DDBJ whole genome shotgun (WGS) entry which is preliminary data.</text>
</comment>
<dbReference type="InterPro" id="IPR040286">
    <property type="entry name" value="At3g25440-like"/>
</dbReference>
<evidence type="ECO:0000256" key="1">
    <source>
        <dbReference type="ARBA" id="ARBA00022527"/>
    </source>
</evidence>
<feature type="domain" description="CRM" evidence="14">
    <location>
        <begin position="516"/>
        <end position="613"/>
    </location>
</feature>
<dbReference type="InterPro" id="IPR000719">
    <property type="entry name" value="Prot_kinase_dom"/>
</dbReference>
<evidence type="ECO:0000256" key="7">
    <source>
        <dbReference type="ARBA" id="ARBA00047899"/>
    </source>
</evidence>
<evidence type="ECO:0000256" key="2">
    <source>
        <dbReference type="ARBA" id="ARBA00022679"/>
    </source>
</evidence>
<feature type="domain" description="Protein kinase" evidence="13">
    <location>
        <begin position="22"/>
        <end position="286"/>
    </location>
</feature>
<comment type="catalytic activity">
    <reaction evidence="8">
        <text>L-seryl-[protein] + ATP = O-phospho-L-seryl-[protein] + ADP + H(+)</text>
        <dbReference type="Rhea" id="RHEA:17989"/>
        <dbReference type="Rhea" id="RHEA-COMP:9863"/>
        <dbReference type="Rhea" id="RHEA-COMP:11604"/>
        <dbReference type="ChEBI" id="CHEBI:15378"/>
        <dbReference type="ChEBI" id="CHEBI:29999"/>
        <dbReference type="ChEBI" id="CHEBI:30616"/>
        <dbReference type="ChEBI" id="CHEBI:83421"/>
        <dbReference type="ChEBI" id="CHEBI:456216"/>
        <dbReference type="EC" id="2.7.11.1"/>
    </reaction>
</comment>
<keyword evidence="3 10" id="KW-0547">Nucleotide-binding</keyword>
<keyword evidence="4 15" id="KW-0418">Kinase</keyword>
<feature type="compositionally biased region" description="Acidic residues" evidence="12">
    <location>
        <begin position="786"/>
        <end position="800"/>
    </location>
</feature>
<dbReference type="InterPro" id="IPR011009">
    <property type="entry name" value="Kinase-like_dom_sf"/>
</dbReference>
<dbReference type="Pfam" id="PF01985">
    <property type="entry name" value="CRS1_YhbY"/>
    <property type="match status" value="1"/>
</dbReference>
<evidence type="ECO:0000259" key="13">
    <source>
        <dbReference type="PROSITE" id="PS50011"/>
    </source>
</evidence>
<keyword evidence="6 9" id="KW-0694">RNA-binding</keyword>
<evidence type="ECO:0000256" key="10">
    <source>
        <dbReference type="PROSITE-ProRule" id="PRU10141"/>
    </source>
</evidence>
<dbReference type="SMART" id="SM01103">
    <property type="entry name" value="CRS1_YhbY"/>
    <property type="match status" value="1"/>
</dbReference>
<comment type="catalytic activity">
    <reaction evidence="7">
        <text>L-threonyl-[protein] + ATP = O-phospho-L-threonyl-[protein] + ADP + H(+)</text>
        <dbReference type="Rhea" id="RHEA:46608"/>
        <dbReference type="Rhea" id="RHEA-COMP:11060"/>
        <dbReference type="Rhea" id="RHEA-COMP:11605"/>
        <dbReference type="ChEBI" id="CHEBI:15378"/>
        <dbReference type="ChEBI" id="CHEBI:30013"/>
        <dbReference type="ChEBI" id="CHEBI:30616"/>
        <dbReference type="ChEBI" id="CHEBI:61977"/>
        <dbReference type="ChEBI" id="CHEBI:456216"/>
        <dbReference type="EC" id="2.7.11.1"/>
    </reaction>
</comment>
<evidence type="ECO:0000256" key="5">
    <source>
        <dbReference type="ARBA" id="ARBA00022840"/>
    </source>
</evidence>
<dbReference type="PROSITE" id="PS00108">
    <property type="entry name" value="PROTEIN_KINASE_ST"/>
    <property type="match status" value="1"/>
</dbReference>
<dbReference type="PANTHER" id="PTHR31426">
    <property type="entry name" value="GROUP II INTRON SPLICING FACTOR CRS1-LIKE"/>
    <property type="match status" value="1"/>
</dbReference>
<dbReference type="FunFam" id="1.10.510.10:FF:000316">
    <property type="entry name" value="serine/threonine-protein kinase HT1"/>
    <property type="match status" value="1"/>
</dbReference>
<dbReference type="PANTHER" id="PTHR31426:SF4">
    <property type="entry name" value="CRM-DOMAIN CONTAINING FACTOR CFM9, MITOCHONDRIAL"/>
    <property type="match status" value="1"/>
</dbReference>
<keyword evidence="5 10" id="KW-0067">ATP-binding</keyword>
<dbReference type="PROSITE" id="PS51295">
    <property type="entry name" value="CRM"/>
    <property type="match status" value="1"/>
</dbReference>
<dbReference type="Proteomes" id="UP001190926">
    <property type="component" value="Unassembled WGS sequence"/>
</dbReference>
<keyword evidence="11" id="KW-0175">Coiled coil</keyword>
<dbReference type="InterPro" id="IPR035920">
    <property type="entry name" value="YhbY-like_sf"/>
</dbReference>
<dbReference type="GO" id="GO:0003723">
    <property type="term" value="F:RNA binding"/>
    <property type="evidence" value="ECO:0007669"/>
    <property type="project" value="UniProtKB-UniRule"/>
</dbReference>
<dbReference type="InterPro" id="IPR017441">
    <property type="entry name" value="Protein_kinase_ATP_BS"/>
</dbReference>
<evidence type="ECO:0000256" key="8">
    <source>
        <dbReference type="ARBA" id="ARBA00048679"/>
    </source>
</evidence>
<proteinExistence type="predicted"/>
<dbReference type="Gene3D" id="3.30.200.20">
    <property type="entry name" value="Phosphorylase Kinase, domain 1"/>
    <property type="match status" value="1"/>
</dbReference>
<keyword evidence="1" id="KW-0723">Serine/threonine-protein kinase</keyword>
<protein>
    <submittedName>
        <fullName evidence="15">Protein kinase superfamily protein</fullName>
    </submittedName>
</protein>
<dbReference type="EMBL" id="SDAM02000099">
    <property type="protein sequence ID" value="KAH6830502.1"/>
    <property type="molecule type" value="Genomic_DNA"/>
</dbReference>
<dbReference type="SMART" id="SM00220">
    <property type="entry name" value="S_TKc"/>
    <property type="match status" value="1"/>
</dbReference>
<dbReference type="SUPFAM" id="SSF56112">
    <property type="entry name" value="Protein kinase-like (PK-like)"/>
    <property type="match status" value="1"/>
</dbReference>
<dbReference type="Gene3D" id="3.30.110.60">
    <property type="entry name" value="YhbY-like"/>
    <property type="match status" value="1"/>
</dbReference>
<evidence type="ECO:0000256" key="6">
    <source>
        <dbReference type="ARBA" id="ARBA00022884"/>
    </source>
</evidence>
<feature type="region of interest" description="Disordered" evidence="12">
    <location>
        <begin position="311"/>
        <end position="334"/>
    </location>
</feature>
<dbReference type="FunFam" id="3.30.200.20:FF:000034">
    <property type="entry name" value="Kinase suppressor of Ras 1"/>
    <property type="match status" value="1"/>
</dbReference>
<evidence type="ECO:0000313" key="16">
    <source>
        <dbReference type="Proteomes" id="UP001190926"/>
    </source>
</evidence>
<feature type="region of interest" description="Disordered" evidence="12">
    <location>
        <begin position="757"/>
        <end position="958"/>
    </location>
</feature>
<dbReference type="PROSITE" id="PS50011">
    <property type="entry name" value="PROTEIN_KINASE_DOM"/>
    <property type="match status" value="1"/>
</dbReference>
<sequence>MLGQARGELDLDPKWLVDPKLLFVGPKIGEGAHAKVYEGKYKNQNVAIKILQRGETAEEIAKREARFAREVAMLSRVQHKNLVKFIGACKEPVMVIVTELLLGGTLRKHLINLRPRCLDMQVAIGFALDIARAMECLHSHGIIHRDLKPENLLLTKDRKTVKLADFGLAREESLTEMMTAETGTYRWMAPELYSTVTLRHGEKKHYNHKVDAYSFAIVLWELIHNKLPFEGMSNLQAAYAAAFKNVRPSADDLPEKLALIVTLCWKEDPNTRPNFTQIIQMLLQYLSTISPPEPAIPHHVFTSETNAVFPPESPGTSSLMAKRGDTGNTPKTEMEDESRGLFFCWGKWCMSSRVEGSVFRWIRGLSGVGDSCKMFSVFSRNLRNQSLTTLSSLFLSQRIEVITRSSFSVNLMPGISNVSLASCETPSAAKMWSFFYGARCFSAKSMRSKVEKRMQHESGKTLREIRRAKKLRKKLMTDEERMIYNLRRAKKKVALLLQKLKKYELPELPSPRHDPELLTAEQLQAYKKIGFRNKNYVPVGVRGVFGGVVQNMHLHWKFHETVQVCCDNFPKEKIKEMATMLARLSGGIVVNVHNIKTIIMFRGRNYRQPKNLIPINTLTKRKALFKARFEQALESQKLNIKKIEQELRRKGVNPDDPVAMASIQRVASTFFNAIDKREGSPYVFREDKMTQVASEDSQQPQDAGEDSDQEELDRFIAEIEDAADQEWAEEESAEKEELSRIRYWNREDFSGRNRRFEVNRNDDSDDETRDRMRYRNQRQRRRTSDSEVEGDDVLESDDIGEVDHGSYADDSDEALDKFAASNVERRQRRNSVRANSRGFGRNEIQFNGRKKNNAVSEHTFSDLEDATLDSEGEGQELMDPRASNYNYRSSTDDEDFEPLQRHKGSNVNGGLHRGASATEKDNSFAEDSFSESEIAKWESDASSGEDANHHKSDEEGSK</sequence>
<reference evidence="15 16" key="1">
    <citation type="journal article" date="2021" name="Nat. Commun.">
        <title>Incipient diploidization of the medicinal plant Perilla within 10,000 years.</title>
        <authorList>
            <person name="Zhang Y."/>
            <person name="Shen Q."/>
            <person name="Leng L."/>
            <person name="Zhang D."/>
            <person name="Chen S."/>
            <person name="Shi Y."/>
            <person name="Ning Z."/>
            <person name="Chen S."/>
        </authorList>
    </citation>
    <scope>NUCLEOTIDE SEQUENCE [LARGE SCALE GENOMIC DNA]</scope>
    <source>
        <strain evidence="16">cv. PC099</strain>
    </source>
</reference>
<dbReference type="InterPro" id="IPR001890">
    <property type="entry name" value="RNA-binding_CRM"/>
</dbReference>
<evidence type="ECO:0000259" key="14">
    <source>
        <dbReference type="PROSITE" id="PS51295"/>
    </source>
</evidence>
<feature type="compositionally biased region" description="Basic and acidic residues" evidence="12">
    <location>
        <begin position="757"/>
        <end position="773"/>
    </location>
</feature>
<name>A0AAD4P997_PERFH</name>